<dbReference type="InterPro" id="IPR001509">
    <property type="entry name" value="Epimerase_deHydtase"/>
</dbReference>
<dbReference type="PANTHER" id="PTHR10366:SF564">
    <property type="entry name" value="STEROL-4-ALPHA-CARBOXYLATE 3-DEHYDROGENASE, DECARBOXYLATING"/>
    <property type="match status" value="1"/>
</dbReference>
<dbReference type="AlphaFoldDB" id="A0A2V3HTC3"/>
<name>A0A2V3HTC3_9ARCH</name>
<reference evidence="4 5" key="1">
    <citation type="journal article" date="2015" name="Nat. Commun.">
        <title>Genomic and transcriptomic evidence for scavenging of diverse organic compounds by widespread deep-sea archaea.</title>
        <authorList>
            <person name="Li M."/>
            <person name="Baker B.J."/>
            <person name="Anantharaman K."/>
            <person name="Jain S."/>
            <person name="Breier J.A."/>
            <person name="Dick G.J."/>
        </authorList>
    </citation>
    <scope>NUCLEOTIDE SEQUENCE [LARGE SCALE GENOMIC DNA]</scope>
    <source>
        <strain evidence="4">Cayman_51_deep</strain>
    </source>
</reference>
<dbReference type="GO" id="GO:0016616">
    <property type="term" value="F:oxidoreductase activity, acting on the CH-OH group of donors, NAD or NADP as acceptor"/>
    <property type="evidence" value="ECO:0007669"/>
    <property type="project" value="TreeGrafter"/>
</dbReference>
<dbReference type="Gene3D" id="3.40.50.720">
    <property type="entry name" value="NAD(P)-binding Rossmann-like Domain"/>
    <property type="match status" value="1"/>
</dbReference>
<comment type="similarity">
    <text evidence="2">Belongs to the NAD(P)-dependent epimerase/dehydratase family. Dihydroflavonol-4-reductase subfamily.</text>
</comment>
<keyword evidence="1" id="KW-0560">Oxidoreductase</keyword>
<dbReference type="InterPro" id="IPR036291">
    <property type="entry name" value="NAD(P)-bd_dom_sf"/>
</dbReference>
<feature type="domain" description="NAD-dependent epimerase/dehydratase" evidence="3">
    <location>
        <begin position="19"/>
        <end position="261"/>
    </location>
</feature>
<protein>
    <recommendedName>
        <fullName evidence="3">NAD-dependent epimerase/dehydratase domain-containing protein</fullName>
    </recommendedName>
</protein>
<evidence type="ECO:0000259" key="3">
    <source>
        <dbReference type="Pfam" id="PF01370"/>
    </source>
</evidence>
<dbReference type="PANTHER" id="PTHR10366">
    <property type="entry name" value="NAD DEPENDENT EPIMERASE/DEHYDRATASE"/>
    <property type="match status" value="1"/>
</dbReference>
<evidence type="ECO:0000256" key="1">
    <source>
        <dbReference type="ARBA" id="ARBA00023002"/>
    </source>
</evidence>
<gene>
    <name evidence="4" type="ORF">CXX69_00125</name>
</gene>
<evidence type="ECO:0000313" key="4">
    <source>
        <dbReference type="EMBL" id="PXF22388.1"/>
    </source>
</evidence>
<accession>A0A2V3HTC3</accession>
<proteinExistence type="inferred from homology"/>
<evidence type="ECO:0000313" key="5">
    <source>
        <dbReference type="Proteomes" id="UP000248161"/>
    </source>
</evidence>
<dbReference type="Proteomes" id="UP000248161">
    <property type="component" value="Unassembled WGS sequence"/>
</dbReference>
<dbReference type="Pfam" id="PF01370">
    <property type="entry name" value="Epimerase"/>
    <property type="match status" value="1"/>
</dbReference>
<dbReference type="EMBL" id="PSPG01000001">
    <property type="protein sequence ID" value="PXF22388.1"/>
    <property type="molecule type" value="Genomic_DNA"/>
</dbReference>
<sequence>MRKLSIPAPPAEAVSEGVVTVTGASGFIGSHVVANLLARGRRVRATVRDGSDPERTDHLRALPVAEGGGLEIVEMDLFEPASVNAAIAGCTDLIHTAAAVRISAKDPQRQIVDPSVIGTRNVVAAIDASGTVRRFVHTSSTAAISPMKWRDGETLTSESWADDATLDGNPYGLAKVEGERVVRNWHSAADPETRPRMVTIHPCVVFGPPMSRRHLRGSLALVMALIRRELPVVLPMQINIVDVRDVAEAHVRALTRGEDAGRYLVVSGDMRWKDVSLTLKQAYPERKWPTLTLPYPAALVVSIFHPKLSLAWARQHLRRRLYWDASPAERDLGMSWKAPQEALLDSVPVIFENGWA</sequence>
<evidence type="ECO:0000256" key="2">
    <source>
        <dbReference type="ARBA" id="ARBA00023445"/>
    </source>
</evidence>
<dbReference type="SUPFAM" id="SSF51735">
    <property type="entry name" value="NAD(P)-binding Rossmann-fold domains"/>
    <property type="match status" value="1"/>
</dbReference>
<comment type="caution">
    <text evidence="4">The sequence shown here is derived from an EMBL/GenBank/DDBJ whole genome shotgun (WGS) entry which is preliminary data.</text>
</comment>
<dbReference type="InterPro" id="IPR050425">
    <property type="entry name" value="NAD(P)_dehydrat-like"/>
</dbReference>
<organism evidence="4 5">
    <name type="scientific">Candidatus Thalassarchaeum betae</name>
    <dbReference type="NCBI Taxonomy" id="2599289"/>
    <lineage>
        <taxon>Archaea</taxon>
        <taxon>Methanobacteriati</taxon>
        <taxon>Thermoplasmatota</taxon>
        <taxon>Candidatus Poseidoniia</taxon>
        <taxon>Candidatus Poseidoniales</taxon>
        <taxon>Candidatus Thalassarchaeaceae</taxon>
        <taxon>Candidatus Thalassarchaeum</taxon>
    </lineage>
</organism>